<comment type="subcellular location">
    <subcellularLocation>
        <location evidence="1">Nucleus</location>
    </subcellularLocation>
</comment>
<dbReference type="Gene3D" id="1.10.287.450">
    <property type="entry name" value="Helix hairpin bin"/>
    <property type="match status" value="1"/>
</dbReference>
<dbReference type="InterPro" id="IPR052287">
    <property type="entry name" value="NHEJ_factor"/>
</dbReference>
<evidence type="ECO:0000256" key="1">
    <source>
        <dbReference type="ARBA" id="ARBA00004123"/>
    </source>
</evidence>
<dbReference type="PANTHER" id="PTHR32235:SF1">
    <property type="entry name" value="NON-HOMOLOGOUS END-JOINING FACTOR 1"/>
    <property type="match status" value="1"/>
</dbReference>
<dbReference type="OrthoDB" id="2155935at2759"/>
<dbReference type="GO" id="GO:0006303">
    <property type="term" value="P:double-strand break repair via nonhomologous end joining"/>
    <property type="evidence" value="ECO:0007669"/>
    <property type="project" value="TreeGrafter"/>
</dbReference>
<evidence type="ECO:0000256" key="5">
    <source>
        <dbReference type="ARBA" id="ARBA00023242"/>
    </source>
</evidence>
<dbReference type="CDD" id="cd22285">
    <property type="entry name" value="HD_XLF_N"/>
    <property type="match status" value="1"/>
</dbReference>
<evidence type="ECO:0000313" key="11">
    <source>
        <dbReference type="Proteomes" id="UP000287033"/>
    </source>
</evidence>
<proteinExistence type="inferred from homology"/>
<keyword evidence="3" id="KW-0238">DNA-binding</keyword>
<evidence type="ECO:0000256" key="2">
    <source>
        <dbReference type="ARBA" id="ARBA00022763"/>
    </source>
</evidence>
<dbReference type="Pfam" id="PF21928">
    <property type="entry name" value="XLF_CC"/>
    <property type="match status" value="1"/>
</dbReference>
<dbReference type="AlphaFoldDB" id="A0A401SG40"/>
<dbReference type="FunFam" id="1.10.287.450:FF:000003">
    <property type="entry name" value="Non-homologous end-joining factor 1"/>
    <property type="match status" value="1"/>
</dbReference>
<keyword evidence="4" id="KW-0234">DNA repair</keyword>
<evidence type="ECO:0000256" key="6">
    <source>
        <dbReference type="ARBA" id="ARBA00025747"/>
    </source>
</evidence>
<dbReference type="GO" id="GO:0032807">
    <property type="term" value="C:DNA ligase IV complex"/>
    <property type="evidence" value="ECO:0007669"/>
    <property type="project" value="TreeGrafter"/>
</dbReference>
<dbReference type="Pfam" id="PF09302">
    <property type="entry name" value="XLF"/>
    <property type="match status" value="1"/>
</dbReference>
<dbReference type="OMA" id="FNCERAR"/>
<keyword evidence="5" id="KW-0539">Nucleus</keyword>
<dbReference type="InterPro" id="IPR015381">
    <property type="entry name" value="XLF-like_N"/>
</dbReference>
<sequence length="216" mass="24621">MNSEDLKERAQELNKRLKAPVAAFCRYLREAVGPLLRGGGGDPLPGFNCERARNLLSISLRSELSGVPFYWTFRCTEAPMGMVSHHMICPLLNMMQALHRQTLDLMMLLERKDAEILDYKENGAMLSRDRLETETFNAEEFKDRFFAECLSEAISTQDGSVFNSELQNLYTTIAAAKGKRKRGQDSGTQQSSHFSSCKKFCSFHCKAEEKEKQRNF</sequence>
<dbReference type="PANTHER" id="PTHR32235">
    <property type="entry name" value="NON-HOMOLOGOUS END-JOINING FACTOR 1"/>
    <property type="match status" value="1"/>
</dbReference>
<dbReference type="Gene3D" id="2.170.210.10">
    <property type="entry name" value="DNA double-strand break repair and VJ recombination XRCC4, N-terminal"/>
    <property type="match status" value="1"/>
</dbReference>
<dbReference type="EMBL" id="BEZZ01000246">
    <property type="protein sequence ID" value="GCC29351.1"/>
    <property type="molecule type" value="Genomic_DNA"/>
</dbReference>
<dbReference type="InterPro" id="IPR053829">
    <property type="entry name" value="XLF-like_CC"/>
</dbReference>
<gene>
    <name evidence="10" type="ORF">chiPu_0007791</name>
</gene>
<reference evidence="10 11" key="1">
    <citation type="journal article" date="2018" name="Nat. Ecol. Evol.">
        <title>Shark genomes provide insights into elasmobranch evolution and the origin of vertebrates.</title>
        <authorList>
            <person name="Hara Y"/>
            <person name="Yamaguchi K"/>
            <person name="Onimaru K"/>
            <person name="Kadota M"/>
            <person name="Koyanagi M"/>
            <person name="Keeley SD"/>
            <person name="Tatsumi K"/>
            <person name="Tanaka K"/>
            <person name="Motone F"/>
            <person name="Kageyama Y"/>
            <person name="Nozu R"/>
            <person name="Adachi N"/>
            <person name="Nishimura O"/>
            <person name="Nakagawa R"/>
            <person name="Tanegashima C"/>
            <person name="Kiyatake I"/>
            <person name="Matsumoto R"/>
            <person name="Murakumo K"/>
            <person name="Nishida K"/>
            <person name="Terakita A"/>
            <person name="Kuratani S"/>
            <person name="Sato K"/>
            <person name="Hyodo S Kuraku.S."/>
        </authorList>
    </citation>
    <scope>NUCLEOTIDE SEQUENCE [LARGE SCALE GENOMIC DNA]</scope>
</reference>
<dbReference type="GO" id="GO:0045027">
    <property type="term" value="F:DNA end binding"/>
    <property type="evidence" value="ECO:0007669"/>
    <property type="project" value="TreeGrafter"/>
</dbReference>
<dbReference type="STRING" id="137246.A0A401SG40"/>
<protein>
    <recommendedName>
        <fullName evidence="7">Non-homologous end-joining factor 1</fullName>
    </recommendedName>
</protein>
<comment type="similarity">
    <text evidence="6">Belongs to the XRCC4-XLF family. XLF subfamily.</text>
</comment>
<keyword evidence="2" id="KW-0227">DNA damage</keyword>
<keyword evidence="11" id="KW-1185">Reference proteome</keyword>
<evidence type="ECO:0000313" key="10">
    <source>
        <dbReference type="EMBL" id="GCC29351.1"/>
    </source>
</evidence>
<name>A0A401SG40_CHIPU</name>
<evidence type="ECO:0000256" key="7">
    <source>
        <dbReference type="ARBA" id="ARBA00044529"/>
    </source>
</evidence>
<comment type="caution">
    <text evidence="10">The sequence shown here is derived from an EMBL/GenBank/DDBJ whole genome shotgun (WGS) entry which is preliminary data.</text>
</comment>
<feature type="domain" description="XLF-like coiled-coil region" evidence="9">
    <location>
        <begin position="82"/>
        <end position="127"/>
    </location>
</feature>
<evidence type="ECO:0000259" key="8">
    <source>
        <dbReference type="Pfam" id="PF09302"/>
    </source>
</evidence>
<dbReference type="InterPro" id="IPR038051">
    <property type="entry name" value="XRCC4-like_N_sf"/>
</dbReference>
<feature type="domain" description="XLF-like N-terminal" evidence="8">
    <location>
        <begin position="1"/>
        <end position="76"/>
    </location>
</feature>
<organism evidence="10 11">
    <name type="scientific">Chiloscyllium punctatum</name>
    <name type="common">Brownbanded bambooshark</name>
    <name type="synonym">Hemiscyllium punctatum</name>
    <dbReference type="NCBI Taxonomy" id="137246"/>
    <lineage>
        <taxon>Eukaryota</taxon>
        <taxon>Metazoa</taxon>
        <taxon>Chordata</taxon>
        <taxon>Craniata</taxon>
        <taxon>Vertebrata</taxon>
        <taxon>Chondrichthyes</taxon>
        <taxon>Elasmobranchii</taxon>
        <taxon>Galeomorphii</taxon>
        <taxon>Galeoidea</taxon>
        <taxon>Orectolobiformes</taxon>
        <taxon>Hemiscylliidae</taxon>
        <taxon>Chiloscyllium</taxon>
    </lineage>
</organism>
<evidence type="ECO:0000256" key="3">
    <source>
        <dbReference type="ARBA" id="ARBA00023125"/>
    </source>
</evidence>
<dbReference type="Proteomes" id="UP000287033">
    <property type="component" value="Unassembled WGS sequence"/>
</dbReference>
<evidence type="ECO:0000259" key="9">
    <source>
        <dbReference type="Pfam" id="PF21928"/>
    </source>
</evidence>
<evidence type="ECO:0000256" key="4">
    <source>
        <dbReference type="ARBA" id="ARBA00023204"/>
    </source>
</evidence>
<accession>A0A401SG40</accession>